<dbReference type="SMART" id="SM00827">
    <property type="entry name" value="PKS_AT"/>
    <property type="match status" value="2"/>
</dbReference>
<dbReference type="InterPro" id="IPR049551">
    <property type="entry name" value="PKS_DH_C"/>
</dbReference>
<dbReference type="Gene3D" id="3.40.47.10">
    <property type="match status" value="2"/>
</dbReference>
<dbReference type="InterPro" id="IPR014031">
    <property type="entry name" value="Ketoacyl_synth_C"/>
</dbReference>
<comment type="pathway">
    <text evidence="2">Antibiotic biosynthesis.</text>
</comment>
<sequence>MPANDSPKQTPKTSVTNSEGVRAWLVSAVAEEAGLDPLTLDPERPIAEFGLGSRQLVTVAAELSTLIGRSLEPSLVFNHPTIAALAEAVLDDGLAVATAADATSASTAARADDDIAIISLACRFPGGADDPEALWRLLVAGEDAITEVPAGRWDTQGLYDPDPEATGKAYTLRGGFLSDIDRFDAPFFGISPREAAAMDPQQRLLLQTTWETIERAGIVPQTLNGSSTGVYLGLYDSGYLASAGLGQLDGHVGTGSASSVASGRIAYTLGLQGPAVTVDTACSSSLVALHLAARALASGECDLALAGGATLLVTPRGHVEFSRLRGLSPSGRCSPFSTDADGVVWAEGCGLVLLKRLADARRDGDRVLAVVKGSAINQDGRSQGLSAPNGPAQERVLRAALDAAGLRPDDLDYVEAHGTGTRLGDPIEGRALAAVFGPGRPAGRPLGVGSLKSNIGHTQAAAGIGGVIKTVLAFGHELLPASLHAENPTEHVDWPDSGLRVHSSAQVWPRGGDRVRRAGVSAFGISGTNAHVVLEEAPEDLARPAAERRPAQRLTAGQPPAGPRRVEAPAAPPRRVEERTAEPDPGEQLPVEPRPAEEQTRRPKAAERPSVEEQLAESRPVGEQLAESKPAEDHSAEAEHFDPLPVEPSQVAAPRHVEEQSAEAKHSEQLSAEPSQAEAQVPEPRHVEEQAAGGKCSEQLPAERSRVKGQASESKPAEDHSAEAEHSDPLLVEPSQAEAQVAEPRHVEEQMAAGNRSEQLPAERSRVKGQVAEPRPAEDDSAEGRRSGQPAEPSRADEQTIEPELSEPSPLEEPTVELPAKILFPLSARTLPALQGQAARLAEALAAQPQLPLSGAAATLTHHRTHFEHRAVVQAAHRDELLTALHGLAEGQPDADLTVGPQQALPAAKLAFVFPGQGSQWAGMARDLLDGSPVFVDELDRCDAALRPFTTWSVAAVLRGDAGAPPLDRVDVVQPVLFAVMVSLAAVWRARGVRPDAVIGHSQGEVAAACVAGALSLNDAAAVVALRSQALTELSGSGTMAVVALPHTEVEARLAEFDGRVSVAAVNSGRSTVIAGEVEPLEALLADFDRAQVFARRLDVDYASHSAQVEPVRATILDELDGVITYPTSVAWYSTVTGEPVTEELEADYWYTNLREPVRFGPTVERMAADGYRHFVELGPHPSLLTALRTVAEDAGHDDLVAVGSLRRDEDGPVCLDRAAAELHVHGRHIDWRRVVADAEPADLPTYAWDPQRYWIEPESAAGAPGLFDRAAHPLLGIQLQSADETRWTFRNEWSTATADWLPDHTVFGRTVVSGTTLMELCRAALAVARPDDPGDVTDLFLLAPLTLPESGTAEVSVEVSTAGPVPEITVHSRPRGQEAMGWTLHATASAAEPAPVTAGQPPVWPQAAEPAWSEETYERLTGLGLGYGPAFQGVRSAVATGDGELLARLSLPSVVRDAADPYPVHPALLDAALHVTAAFDASEGRVLLPVAVGRCVLPLGGASELTARVRRSGGSGTDLTLDVTLWDADGLPAGRLEGVRLRAVDPADLNGGSESGRHLYEVVWTAAPEEPTGTPGTDWAVVGDRSDPEVVAALRGLEASGIEVRETGADVLVRFWPRPGTDAEPAVAAQELAATALAELQALIALPEGEAPTRTVWVTRGAVAAGDGDTVPGLAQSVLWGLARSARTEHPDLGLTLLDLDGADPVGVALPATAAHTDEPELAFRAGALLVPRLVRARAPETLRIPAGDHYELAGLPADPTLRAVASQASLAPGQVRIQVHAFAVHPNSARLPGDETLCAGVLTEVGADVEEFAPGLRVVALADSAPGSEAVADARLVAVLPDDLPFTGAAVLPLALTETVDREQLGAALREAVTARQPRPAHTRVLPVTAAREAIRRGIASGGPVVLDLVGRPTLVPADGTVLISGGLGAVGRHIARLLAEHGVPRLLLTSRQGPDDPRAAEVTVELTALGAEVEVAACDIADAAAVADVLGRIGDELPLRGVVHCAGILADGVVAELTPERLAQVLRPKVDGAAHLHRLTADAPLDLFLLVSSAAGVVGNAGQSNYAAANVFLDQLAHHRRSLGLPGVSVSFGAWAGEGLAAEHADLERMARLGHRALTPDQGRDLVELSLRRGAPHLVAWALDLPRLRDNSTTVGGTSASLWRSLLPAPRTGRDGGDGLADRLARLPEAERAERVLALVREEASRALCLRSAESVRPDQPLRELGMDSVTAVDLRNRIGTRIGAKLPATLLFDHPTPARLAEYLLTTALATGSRTTRRTAPDTQPARTTASASDEPVALVAMACRLPGGVSDPDGLWRLVAEGRDAVGPFPAGRWDVESLYDPDPEALGKSYAREGGFLEDLESFDAGFFGITPKEAAAMDPQQRLLLETAWEALERAGIVPAALAGSTTGVYVGMFGSDYLSGSRLDQLDGYVGTGSALSVASGRLAYVLGLGGPALTVDTACSSSLVALHLAAQALRSGECDLALAGGVTLMVTPQTFVEFSRLRGLSPTGRCRSFSDGADGAIWAEGAGMVVLKRLSDARRDGDEVLAVLRGTAVNQDGRSQGLSAPNGPAQEQVIRRALELSGLGPADIDYVEAHGTGTTLGDPIEANALSEVFGDSRPPGRPLYLGSLKSNIGHAQAASGVLGLMKVVQSLRQETLPRTLHADTPSRHVDWDGSGLQLLQEAVDWPSSQERVRRAGVSAFGISGTNAHLIVEEAPPVEAEPTGELPPGKRLFVLSGRSESAVRGQAARLAEHLRDDTVALPDIAHTLARHRSHFERRATIVAGDANELRTVLDALATGRKPLAPPREEQTGKVAFVFAGHGGQWPGMGLESMADSEAFRDELARVDEAVRRHVGWSVLNVLRAPEEFSPLDRTEYLQPVLFAVNAALAAAWRALGVTPDAVVGHSLGEIAAAYSVGALTLDEAVTVVSGRAQAVVPLVGHGGMQAVELPRAEVEKLLAPYADRLFVAAVNSQNSTAVSGETDALAELRQHLEERAIPVRRLSTAFASHTPLMDPLREELLDRFSGVRGTRTPTPLYSAVLAEPVPGDRLDAEYWFANLRQPVRFADAIRRMLDDGYRYFVELSPHPSLIPSIEAVAAEAGIDAVGVGSLRRQQDGRDVLLRRLGELYEAGHTPDWPVVFREGRRIDLPTYAFARERHWLAPAPAAASGASPLLGTHIEASDEPERHIFQSDIDLRDSRFGYLTDHRVTGEVWLPGAAFLGMALEGASALHGGGEVRLADVRFIQPLRLDTDRPVRLQLVLRPAEDGFRDFTIASAAAGERGTRWERHAVGQVAVGAMEPVADARFAALREHCTQEVDLSGVYGRLATLGIDYGPAFRGLEAGRRADSAALGRLADKPAAGHLLHPAVLDAAFHVAALPGNAPEGRAFVPAGVGRLRFTGLRTTPTWVTCALRSVDGDTATLDLRLWDENEQLVLEAEEFELAALSPLDGALFETSWQPRPDAHERPAEGSWLILADETGVAAELAERLGSSVPHVIARRGQEFGLEAPGRYILDPTDPQHLARLFDEAFTDGPPERVVQLSSLDAPEIGDARTAEEAARLCCLSTLHLVRTLADRPQGRAPRLFVVARGSQAAGDSTQVTHPQQALAWGFGLAVAQEYPELSTTLIDLPGTDGTDALWTQLRHADDERLVALRESGRLVPRLARTRPDDGGHAEVTPDGVHLITGGLGGLGRVVAERLVRGGARRLALMSRGTPDADTAGWIKGLQERGVTVHLARADVADRDGLSAALEAVRREAGPIAAVVHAAGVLDDATVANLTDERVLRVLAPKVLGTALLTELIPEAGNLVLFASAAGLLGSAGQSPYSAANAFLDAWAHHLARTDRRALSLDWGTWEGVGMVTESGARAAEAGRSGLVAFSPQDGGELFDRVLATSRRQLAPIALDWEMLALDPDAARTRPILGDLVTVPVGTADSDGLVKKVFAATTNQDRAEWLEAYVRARVGEVSGGVVDVFATSALKELGLDSLMLVRLRNAFARELGVELPAAAVFSASDVRSLARTLGEALPERNTAAHEEDPQAEAAVEVPESELRPATRDVVRLLRSAQPGMPDAAHGVGLAVRLATPTTRETLTDIVTRLAGRHAALRTAVVNSAEGGRQLRVVRDVAQPVLSWTTAEGELDAVDGLRRLLEPPFDLANPSLWRFELLDGGVRGQVLVFGAHHAVSDLQSLLLVAGEIDAELSGTSLGDAVTNRDIHLLIEAQQSGDAPGAGAAEWREAFHGSARLDLTLARPRPAARSYRAGSVTVAIPDGLMERVSAAASGLAITPAAFCLGTLTVLLARKRERERFVLAVPVDTRIHADAYDAVGFFGVPVPFPAEARPGERIEEVLRRTDRRLDRVLAKGAMFSDVLSTLAQQGLYRANAPLVEVYFNYVRSSAGRLTNLEVLPAGTGYTDLDLMITMTPDAGRVRLDHNLDILDAATSTGLGEEFVRLLAEAVEVPAAQVRTAVEDPMAAVRTVVEDPMAAVGTTLEVAPVVAETRAMAGATAAEEPAASPRPSLALAATFALGDLPLLCQAAANEGTRDGGPTVAEAPYHQVLAGLRDPSGVFADPTTAVGVVLLRAVDLERFGPVDDALLAELRTEYPAALRALSERTRKPLIVGFLPSVREEERLARWEREMAAELAELPGIAVLRPDDWTRHHAVEEPFDERTERLAHLPFTPRFQAAVALRLAEVVRAVRRPAPKVIAVDGDETLWGGVAGEIGTEAVDLAGPRALLARRLLQWRAAGALLALVSNNDEDTVRAVLERPDSLLKAEHFSVLSATWGPKSGRLAETARTLNLGLDSFLFLDDNPVEIGGVRSALPQVLSVTCPPAPELEDFLGRLWPLVPAAATAEDALRAEFYEQERERDAVREQAGFEEFLAQLELEVDIRALSEADVQRADQLVRRTNQFTLRARSADGGDLARWRENGEVWTVAARDRFGDYGQIGLLAVRPDGDQLDVLAWLMSCRALGRGVEERLLQWLAVRADELGCAKVRLTAERTPRNVPARRLLAALGGGDQDDERLESVATPEHLRAFRSWQRR</sequence>
<dbReference type="InterPro" id="IPR049552">
    <property type="entry name" value="PKS_DH_N"/>
</dbReference>
<feature type="active site" description="Proton donor; for dehydratase activity" evidence="9">
    <location>
        <position position="3378"/>
    </location>
</feature>
<feature type="domain" description="Carrier" evidence="11">
    <location>
        <begin position="2197"/>
        <end position="2272"/>
    </location>
</feature>
<dbReference type="InterPro" id="IPR018201">
    <property type="entry name" value="Ketoacyl_synth_AS"/>
</dbReference>
<dbReference type="SUPFAM" id="SSF53901">
    <property type="entry name" value="Thiolase-like"/>
    <property type="match status" value="2"/>
</dbReference>
<feature type="compositionally biased region" description="Polar residues" evidence="10">
    <location>
        <begin position="669"/>
        <end position="678"/>
    </location>
</feature>
<dbReference type="SMART" id="SM00825">
    <property type="entry name" value="PKS_KS"/>
    <property type="match status" value="2"/>
</dbReference>
<name>A0AB39R9D1_9ACTN</name>
<evidence type="ECO:0000259" key="11">
    <source>
        <dbReference type="PROSITE" id="PS50075"/>
    </source>
</evidence>
<dbReference type="Gene3D" id="3.30.559.10">
    <property type="entry name" value="Chloramphenicol acetyltransferase-like domain"/>
    <property type="match status" value="1"/>
</dbReference>
<dbReference type="InterPro" id="IPR020806">
    <property type="entry name" value="PKS_PP-bd"/>
</dbReference>
<evidence type="ECO:0000259" key="12">
    <source>
        <dbReference type="PROSITE" id="PS51186"/>
    </source>
</evidence>
<dbReference type="InterPro" id="IPR013968">
    <property type="entry name" value="PKS_KR"/>
</dbReference>
<feature type="compositionally biased region" description="Basic and acidic residues" evidence="10">
    <location>
        <begin position="629"/>
        <end position="642"/>
    </location>
</feature>
<feature type="region of interest" description="Disordered" evidence="10">
    <location>
        <begin position="542"/>
        <end position="814"/>
    </location>
</feature>
<dbReference type="PANTHER" id="PTHR43775">
    <property type="entry name" value="FATTY ACID SYNTHASE"/>
    <property type="match status" value="1"/>
</dbReference>
<organism evidence="15">
    <name type="scientific">Streptomyces sp. R41</name>
    <dbReference type="NCBI Taxonomy" id="3238632"/>
    <lineage>
        <taxon>Bacteria</taxon>
        <taxon>Bacillati</taxon>
        <taxon>Actinomycetota</taxon>
        <taxon>Actinomycetes</taxon>
        <taxon>Kitasatosporales</taxon>
        <taxon>Streptomycetaceae</taxon>
        <taxon>Streptomyces</taxon>
    </lineage>
</organism>
<dbReference type="InterPro" id="IPR020843">
    <property type="entry name" value="ER"/>
</dbReference>
<dbReference type="NCBIfam" id="TIGR01686">
    <property type="entry name" value="FkbH"/>
    <property type="match status" value="1"/>
</dbReference>
<evidence type="ECO:0000256" key="7">
    <source>
        <dbReference type="ARBA" id="ARBA00023268"/>
    </source>
</evidence>
<dbReference type="Pfam" id="PF16197">
    <property type="entry name" value="KAsynt_C_assoc"/>
    <property type="match status" value="1"/>
</dbReference>
<dbReference type="SUPFAM" id="SSF55729">
    <property type="entry name" value="Acyl-CoA N-acyltransferases (Nat)"/>
    <property type="match status" value="1"/>
</dbReference>
<feature type="region of interest" description="C-terminal hotdog fold" evidence="9">
    <location>
        <begin position="3322"/>
        <end position="3459"/>
    </location>
</feature>
<dbReference type="InterPro" id="IPR016036">
    <property type="entry name" value="Malonyl_transacylase_ACP-bd"/>
</dbReference>
<keyword evidence="6" id="KW-0045">Antibiotic biosynthesis</keyword>
<dbReference type="InterPro" id="IPR000182">
    <property type="entry name" value="GNAT_dom"/>
</dbReference>
<dbReference type="PROSITE" id="PS51186">
    <property type="entry name" value="GNAT"/>
    <property type="match status" value="1"/>
</dbReference>
<feature type="region of interest" description="Disordered" evidence="10">
    <location>
        <begin position="2278"/>
        <end position="2297"/>
    </location>
</feature>
<evidence type="ECO:0000256" key="8">
    <source>
        <dbReference type="ARBA" id="ARBA00023315"/>
    </source>
</evidence>
<keyword evidence="7" id="KW-0511">Multifunctional enzyme</keyword>
<evidence type="ECO:0000256" key="4">
    <source>
        <dbReference type="ARBA" id="ARBA00022553"/>
    </source>
</evidence>
<dbReference type="FunFam" id="3.40.366.10:FF:000002">
    <property type="entry name" value="Probable polyketide synthase 2"/>
    <property type="match status" value="1"/>
</dbReference>
<dbReference type="Gene3D" id="3.40.50.720">
    <property type="entry name" value="NAD(P)-binding Rossmann-like Domain"/>
    <property type="match status" value="2"/>
</dbReference>
<keyword evidence="4" id="KW-0597">Phosphoprotein</keyword>
<accession>A0AB39R9D1</accession>
<feature type="compositionally biased region" description="Basic and acidic residues" evidence="10">
    <location>
        <begin position="655"/>
        <end position="668"/>
    </location>
</feature>
<dbReference type="PROSITE" id="PS50075">
    <property type="entry name" value="CARRIER"/>
    <property type="match status" value="3"/>
</dbReference>
<dbReference type="InterPro" id="IPR036514">
    <property type="entry name" value="SGNH_hydro_sf"/>
</dbReference>
<dbReference type="InterPro" id="IPR016035">
    <property type="entry name" value="Acyl_Trfase/lysoPLipase"/>
</dbReference>
<dbReference type="InterPro" id="IPR036736">
    <property type="entry name" value="ACP-like_sf"/>
</dbReference>
<dbReference type="PANTHER" id="PTHR43775:SF51">
    <property type="entry name" value="INACTIVE PHENOLPHTHIOCEROL SYNTHESIS POLYKETIDE SYNTHASE TYPE I PKS1-RELATED"/>
    <property type="match status" value="1"/>
</dbReference>
<dbReference type="InterPro" id="IPR006162">
    <property type="entry name" value="Ppantetheine_attach_site"/>
</dbReference>
<evidence type="ECO:0000256" key="10">
    <source>
        <dbReference type="SAM" id="MobiDB-lite"/>
    </source>
</evidence>
<dbReference type="InterPro" id="IPR016181">
    <property type="entry name" value="Acyl_CoA_acyltransferase"/>
</dbReference>
<dbReference type="SMART" id="SM01294">
    <property type="entry name" value="PKS_PP_betabranch"/>
    <property type="match status" value="1"/>
</dbReference>
<dbReference type="InterPro" id="IPR014030">
    <property type="entry name" value="Ketoacyl_synth_N"/>
</dbReference>
<dbReference type="InterPro" id="IPR020841">
    <property type="entry name" value="PKS_Beta-ketoAc_synthase_dom"/>
</dbReference>
<feature type="region of interest" description="Disordered" evidence="10">
    <location>
        <begin position="4035"/>
        <end position="4057"/>
    </location>
</feature>
<dbReference type="Gene3D" id="3.40.50.1110">
    <property type="entry name" value="SGNH hydrolase"/>
    <property type="match status" value="1"/>
</dbReference>
<protein>
    <submittedName>
        <fullName evidence="15">SDR family NAD(P)-dependent oxidoreductase</fullName>
    </submittedName>
</protein>
<dbReference type="InterPro" id="IPR011032">
    <property type="entry name" value="GroES-like_sf"/>
</dbReference>
<dbReference type="SUPFAM" id="SSF52777">
    <property type="entry name" value="CoA-dependent acyltransferases"/>
    <property type="match status" value="2"/>
</dbReference>
<dbReference type="SUPFAM" id="SSF56784">
    <property type="entry name" value="HAD-like"/>
    <property type="match status" value="1"/>
</dbReference>
<dbReference type="Pfam" id="PF00668">
    <property type="entry name" value="Condensation"/>
    <property type="match status" value="1"/>
</dbReference>
<dbReference type="Gene3D" id="3.40.50.11460">
    <property type="match status" value="1"/>
</dbReference>
<feature type="domain" description="Ketosynthase family 3 (KS3)" evidence="13">
    <location>
        <begin position="112"/>
        <end position="536"/>
    </location>
</feature>
<dbReference type="CDD" id="cd08956">
    <property type="entry name" value="KR_3_FAS_SDR_x"/>
    <property type="match status" value="1"/>
</dbReference>
<dbReference type="Pfam" id="PF08659">
    <property type="entry name" value="KR"/>
    <property type="match status" value="2"/>
</dbReference>
<dbReference type="SMART" id="SM00822">
    <property type="entry name" value="PKS_KR"/>
    <property type="match status" value="2"/>
</dbReference>
<dbReference type="SUPFAM" id="SSF52151">
    <property type="entry name" value="FabD/lysophospholipase-like"/>
    <property type="match status" value="2"/>
</dbReference>
<dbReference type="RefSeq" id="WP_369244602.1">
    <property type="nucleotide sequence ID" value="NZ_CP163443.1"/>
</dbReference>
<dbReference type="InterPro" id="IPR010037">
    <property type="entry name" value="FkbH_domain"/>
</dbReference>
<dbReference type="Pfam" id="PF14765">
    <property type="entry name" value="PS-DH"/>
    <property type="match status" value="2"/>
</dbReference>
<dbReference type="SMART" id="SM00823">
    <property type="entry name" value="PKS_PP"/>
    <property type="match status" value="3"/>
</dbReference>
<evidence type="ECO:0000313" key="15">
    <source>
        <dbReference type="EMBL" id="XDQ51271.1"/>
    </source>
</evidence>
<dbReference type="InterPro" id="IPR023214">
    <property type="entry name" value="HAD_sf"/>
</dbReference>
<dbReference type="GO" id="GO:0004315">
    <property type="term" value="F:3-oxoacyl-[acyl-carrier-protein] synthase activity"/>
    <property type="evidence" value="ECO:0007669"/>
    <property type="project" value="InterPro"/>
</dbReference>
<dbReference type="GO" id="GO:0006633">
    <property type="term" value="P:fatty acid biosynthetic process"/>
    <property type="evidence" value="ECO:0007669"/>
    <property type="project" value="InterPro"/>
</dbReference>
<dbReference type="InterPro" id="IPR057326">
    <property type="entry name" value="KR_dom"/>
</dbReference>
<keyword evidence="5" id="KW-0808">Transferase</keyword>
<dbReference type="Pfam" id="PF00550">
    <property type="entry name" value="PP-binding"/>
    <property type="match status" value="3"/>
</dbReference>
<dbReference type="SUPFAM" id="SSF50129">
    <property type="entry name" value="GroES-like"/>
    <property type="match status" value="1"/>
</dbReference>
<feature type="region of interest" description="C-terminal hotdog fold" evidence="9">
    <location>
        <begin position="1409"/>
        <end position="1551"/>
    </location>
</feature>
<dbReference type="FunFam" id="3.40.47.10:FF:000019">
    <property type="entry name" value="Polyketide synthase type I"/>
    <property type="match status" value="2"/>
</dbReference>
<dbReference type="InterPro" id="IPR020807">
    <property type="entry name" value="PKS_DH"/>
</dbReference>
<dbReference type="InterPro" id="IPR001227">
    <property type="entry name" value="Ac_transferase_dom_sf"/>
</dbReference>
<feature type="compositionally biased region" description="Basic and acidic residues" evidence="10">
    <location>
        <begin position="594"/>
        <end position="611"/>
    </location>
</feature>
<dbReference type="GO" id="GO:0004312">
    <property type="term" value="F:fatty acid synthase activity"/>
    <property type="evidence" value="ECO:0007669"/>
    <property type="project" value="TreeGrafter"/>
</dbReference>
<keyword evidence="3" id="KW-0596">Phosphopantetheine</keyword>
<feature type="region of interest" description="N-terminal hotdog fold" evidence="9">
    <location>
        <begin position="1273"/>
        <end position="1398"/>
    </location>
</feature>
<dbReference type="InterPro" id="IPR049900">
    <property type="entry name" value="PKS_mFAS_DH"/>
</dbReference>
<evidence type="ECO:0000256" key="3">
    <source>
        <dbReference type="ARBA" id="ARBA00022450"/>
    </source>
</evidence>
<dbReference type="Gene3D" id="1.10.1200.10">
    <property type="entry name" value="ACP-like"/>
    <property type="match status" value="3"/>
</dbReference>
<dbReference type="InterPro" id="IPR050091">
    <property type="entry name" value="PKS_NRPS_Biosynth_Enz"/>
</dbReference>
<dbReference type="PROSITE" id="PS52004">
    <property type="entry name" value="KS3_2"/>
    <property type="match status" value="2"/>
</dbReference>
<dbReference type="Pfam" id="PF00698">
    <property type="entry name" value="Acyl_transf_1"/>
    <property type="match status" value="2"/>
</dbReference>
<evidence type="ECO:0000256" key="5">
    <source>
        <dbReference type="ARBA" id="ARBA00022679"/>
    </source>
</evidence>
<feature type="active site" description="Proton donor; for dehydratase activity" evidence="9">
    <location>
        <position position="1471"/>
    </location>
</feature>
<dbReference type="InterPro" id="IPR016039">
    <property type="entry name" value="Thiolase-like"/>
</dbReference>
<dbReference type="Gene3D" id="3.90.180.10">
    <property type="entry name" value="Medium-chain alcohol dehydrogenases, catalytic domain"/>
    <property type="match status" value="1"/>
</dbReference>
<gene>
    <name evidence="15" type="ORF">AB5J53_06230</name>
</gene>
<dbReference type="GO" id="GO:0033068">
    <property type="term" value="P:macrolide biosynthetic process"/>
    <property type="evidence" value="ECO:0007669"/>
    <property type="project" value="UniProtKB-ARBA"/>
</dbReference>
<feature type="domain" description="N-acetyltransferase" evidence="12">
    <location>
        <begin position="4894"/>
        <end position="5047"/>
    </location>
</feature>
<evidence type="ECO:0000256" key="9">
    <source>
        <dbReference type="PROSITE-ProRule" id="PRU01363"/>
    </source>
</evidence>
<feature type="compositionally biased region" description="Polar residues" evidence="10">
    <location>
        <begin position="2285"/>
        <end position="2296"/>
    </location>
</feature>
<dbReference type="InterPro" id="IPR042104">
    <property type="entry name" value="PKS_dehydratase_sf"/>
</dbReference>
<feature type="domain" description="PKS/mFAS DH" evidence="14">
    <location>
        <begin position="3179"/>
        <end position="3459"/>
    </location>
</feature>
<dbReference type="PROSITE" id="PS00606">
    <property type="entry name" value="KS3_1"/>
    <property type="match status" value="2"/>
</dbReference>
<dbReference type="InterPro" id="IPR001242">
    <property type="entry name" value="Condensation_dom"/>
</dbReference>
<dbReference type="Gene3D" id="3.30.559.30">
    <property type="entry name" value="Nonribosomal peptide synthetase, condensation domain"/>
    <property type="match status" value="1"/>
</dbReference>
<feature type="domain" description="PKS/mFAS DH" evidence="14">
    <location>
        <begin position="1273"/>
        <end position="1551"/>
    </location>
</feature>
<feature type="compositionally biased region" description="Basic and acidic residues" evidence="10">
    <location>
        <begin position="715"/>
        <end position="728"/>
    </location>
</feature>
<dbReference type="Pfam" id="PF00109">
    <property type="entry name" value="ketoacyl-synt"/>
    <property type="match status" value="2"/>
</dbReference>
<dbReference type="SUPFAM" id="SSF51735">
    <property type="entry name" value="NAD(P)-binding Rossmann-fold domains"/>
    <property type="match status" value="4"/>
</dbReference>
<reference evidence="15" key="1">
    <citation type="submission" date="2024-07" db="EMBL/GenBank/DDBJ databases">
        <authorList>
            <person name="Yu S.T."/>
        </authorList>
    </citation>
    <scope>NUCLEOTIDE SEQUENCE</scope>
    <source>
        <strain evidence="15">R41</strain>
    </source>
</reference>
<feature type="active site" description="Proton acceptor; for dehydratase activity" evidence="9">
    <location>
        <position position="1305"/>
    </location>
</feature>
<dbReference type="NCBIfam" id="TIGR01681">
    <property type="entry name" value="HAD-SF-IIIC"/>
    <property type="match status" value="1"/>
</dbReference>
<dbReference type="SMART" id="SM00826">
    <property type="entry name" value="PKS_DH"/>
    <property type="match status" value="2"/>
</dbReference>
<feature type="domain" description="Ketosynthase family 3 (KS3)" evidence="13">
    <location>
        <begin position="2298"/>
        <end position="2722"/>
    </location>
</feature>
<dbReference type="Gene3D" id="3.40.366.10">
    <property type="entry name" value="Malonyl-Coenzyme A Acyl Carrier Protein, domain 2"/>
    <property type="match status" value="2"/>
</dbReference>
<keyword evidence="8" id="KW-0012">Acyltransferase</keyword>
<dbReference type="EMBL" id="CP163443">
    <property type="protein sequence ID" value="XDQ51271.1"/>
    <property type="molecule type" value="Genomic_DNA"/>
</dbReference>
<dbReference type="Pfam" id="PF21089">
    <property type="entry name" value="PKS_DH_N"/>
    <property type="match status" value="2"/>
</dbReference>
<feature type="domain" description="Carrier" evidence="11">
    <location>
        <begin position="3957"/>
        <end position="4033"/>
    </location>
</feature>
<evidence type="ECO:0000256" key="6">
    <source>
        <dbReference type="ARBA" id="ARBA00023194"/>
    </source>
</evidence>
<feature type="region of interest" description="N-terminal hotdog fold" evidence="9">
    <location>
        <begin position="3179"/>
        <end position="3308"/>
    </location>
</feature>
<evidence type="ECO:0000256" key="1">
    <source>
        <dbReference type="ARBA" id="ARBA00001957"/>
    </source>
</evidence>
<feature type="domain" description="Carrier" evidence="11">
    <location>
        <begin position="16"/>
        <end position="93"/>
    </location>
</feature>
<dbReference type="InterPro" id="IPR009081">
    <property type="entry name" value="PP-bd_ACP"/>
</dbReference>
<dbReference type="InterPro" id="IPR032821">
    <property type="entry name" value="PKS_assoc"/>
</dbReference>
<dbReference type="PROSITE" id="PS52019">
    <property type="entry name" value="PKS_MFAS_DH"/>
    <property type="match status" value="2"/>
</dbReference>
<dbReference type="GO" id="GO:0031177">
    <property type="term" value="F:phosphopantetheine binding"/>
    <property type="evidence" value="ECO:0007669"/>
    <property type="project" value="InterPro"/>
</dbReference>
<dbReference type="SUPFAM" id="SSF47336">
    <property type="entry name" value="ACP-like"/>
    <property type="match status" value="3"/>
</dbReference>
<dbReference type="Gene3D" id="3.30.70.3290">
    <property type="match status" value="2"/>
</dbReference>
<dbReference type="InterPro" id="IPR036291">
    <property type="entry name" value="NAD(P)-bd_dom_sf"/>
</dbReference>
<dbReference type="GO" id="GO:0016491">
    <property type="term" value="F:oxidoreductase activity"/>
    <property type="evidence" value="ECO:0007669"/>
    <property type="project" value="InterPro"/>
</dbReference>
<dbReference type="CDD" id="cd08955">
    <property type="entry name" value="KR_2_FAS_SDR_x"/>
    <property type="match status" value="1"/>
</dbReference>
<dbReference type="Gene3D" id="3.10.129.110">
    <property type="entry name" value="Polyketide synthase dehydratase"/>
    <property type="match status" value="2"/>
</dbReference>
<dbReference type="SUPFAM" id="SSF55048">
    <property type="entry name" value="Probable ACP-binding domain of malonyl-CoA ACP transacylase"/>
    <property type="match status" value="2"/>
</dbReference>
<evidence type="ECO:0000259" key="13">
    <source>
        <dbReference type="PROSITE" id="PS52004"/>
    </source>
</evidence>
<feature type="compositionally biased region" description="Basic and acidic residues" evidence="10">
    <location>
        <begin position="775"/>
        <end position="786"/>
    </location>
</feature>
<evidence type="ECO:0000256" key="2">
    <source>
        <dbReference type="ARBA" id="ARBA00004792"/>
    </source>
</evidence>
<dbReference type="Pfam" id="PF02801">
    <property type="entry name" value="Ketoacyl-synt_C"/>
    <property type="match status" value="2"/>
</dbReference>
<proteinExistence type="predicted"/>
<dbReference type="Gene3D" id="3.40.630.30">
    <property type="match status" value="1"/>
</dbReference>
<evidence type="ECO:0000259" key="14">
    <source>
        <dbReference type="PROSITE" id="PS52019"/>
    </source>
</evidence>
<dbReference type="SMART" id="SM00829">
    <property type="entry name" value="PKS_ER"/>
    <property type="match status" value="1"/>
</dbReference>
<dbReference type="PROSITE" id="PS00012">
    <property type="entry name" value="PHOSPHOPANTETHEINE"/>
    <property type="match status" value="2"/>
</dbReference>
<dbReference type="InterPro" id="IPR023213">
    <property type="entry name" value="CAT-like_dom_sf"/>
</dbReference>
<dbReference type="InterPro" id="IPR010033">
    <property type="entry name" value="HAD_SF_ppase_IIIC"/>
</dbReference>
<comment type="cofactor">
    <cofactor evidence="1">
        <name>pantetheine 4'-phosphate</name>
        <dbReference type="ChEBI" id="CHEBI:47942"/>
    </cofactor>
</comment>
<feature type="active site" description="Proton acceptor; for dehydratase activity" evidence="9">
    <location>
        <position position="3214"/>
    </location>
</feature>
<dbReference type="InterPro" id="IPR014043">
    <property type="entry name" value="Acyl_transferase_dom"/>
</dbReference>
<dbReference type="CDD" id="cd00833">
    <property type="entry name" value="PKS"/>
    <property type="match status" value="2"/>
</dbReference>
<dbReference type="InterPro" id="IPR036412">
    <property type="entry name" value="HAD-like_sf"/>
</dbReference>
<dbReference type="Gene3D" id="3.40.50.1000">
    <property type="entry name" value="HAD superfamily/HAD-like"/>
    <property type="match status" value="1"/>
</dbReference>
<dbReference type="Pfam" id="PF22621">
    <property type="entry name" value="CurL-like_PKS_C"/>
    <property type="match status" value="1"/>
</dbReference>